<reference evidence="1 2" key="1">
    <citation type="journal article" date="2021" name="BMC Genomics">
        <title>Datura genome reveals duplications of psychoactive alkaloid biosynthetic genes and high mutation rate following tissue culture.</title>
        <authorList>
            <person name="Rajewski A."/>
            <person name="Carter-House D."/>
            <person name="Stajich J."/>
            <person name="Litt A."/>
        </authorList>
    </citation>
    <scope>NUCLEOTIDE SEQUENCE [LARGE SCALE GENOMIC DNA]</scope>
    <source>
        <strain evidence="1">AR-01</strain>
    </source>
</reference>
<proteinExistence type="predicted"/>
<dbReference type="EMBL" id="JACEIK010004787">
    <property type="protein sequence ID" value="MCD9646412.1"/>
    <property type="molecule type" value="Genomic_DNA"/>
</dbReference>
<accession>A0ABS8VHR8</accession>
<comment type="caution">
    <text evidence="1">The sequence shown here is derived from an EMBL/GenBank/DDBJ whole genome shotgun (WGS) entry which is preliminary data.</text>
</comment>
<dbReference type="Proteomes" id="UP000823775">
    <property type="component" value="Unassembled WGS sequence"/>
</dbReference>
<protein>
    <submittedName>
        <fullName evidence="1">Uncharacterized protein</fullName>
    </submittedName>
</protein>
<keyword evidence="2" id="KW-1185">Reference proteome</keyword>
<name>A0ABS8VHR8_DATST</name>
<evidence type="ECO:0000313" key="1">
    <source>
        <dbReference type="EMBL" id="MCD9646412.1"/>
    </source>
</evidence>
<evidence type="ECO:0000313" key="2">
    <source>
        <dbReference type="Proteomes" id="UP000823775"/>
    </source>
</evidence>
<sequence>MKPVVDKLGSLYARVDVLEEEVATIREVLNRWKEMMSAMDIELNVQVEGLDLPVVDISPPNDWCIEYNPSKGVAAGVVQVGDPLRNKGVLVLSLVLHIFLGTMHDFVVGGMLLSGFLCSEMKVFDE</sequence>
<organism evidence="1 2">
    <name type="scientific">Datura stramonium</name>
    <name type="common">Jimsonweed</name>
    <name type="synonym">Common thornapple</name>
    <dbReference type="NCBI Taxonomy" id="4076"/>
    <lineage>
        <taxon>Eukaryota</taxon>
        <taxon>Viridiplantae</taxon>
        <taxon>Streptophyta</taxon>
        <taxon>Embryophyta</taxon>
        <taxon>Tracheophyta</taxon>
        <taxon>Spermatophyta</taxon>
        <taxon>Magnoliopsida</taxon>
        <taxon>eudicotyledons</taxon>
        <taxon>Gunneridae</taxon>
        <taxon>Pentapetalae</taxon>
        <taxon>asterids</taxon>
        <taxon>lamiids</taxon>
        <taxon>Solanales</taxon>
        <taxon>Solanaceae</taxon>
        <taxon>Solanoideae</taxon>
        <taxon>Datureae</taxon>
        <taxon>Datura</taxon>
    </lineage>
</organism>
<gene>
    <name evidence="1" type="ORF">HAX54_036222</name>
</gene>